<comment type="caution">
    <text evidence="1">The sequence shown here is derived from an EMBL/GenBank/DDBJ whole genome shotgun (WGS) entry which is preliminary data.</text>
</comment>
<dbReference type="PANTHER" id="PTHR32432">
    <property type="entry name" value="CELL DIVISION PROTEIN FTSA-RELATED"/>
    <property type="match status" value="1"/>
</dbReference>
<dbReference type="AlphaFoldDB" id="A0A2H0KM89"/>
<dbReference type="Proteomes" id="UP000229570">
    <property type="component" value="Unassembled WGS sequence"/>
</dbReference>
<dbReference type="InterPro" id="IPR043129">
    <property type="entry name" value="ATPase_NBD"/>
</dbReference>
<dbReference type="Gene3D" id="3.30.420.40">
    <property type="match status" value="2"/>
</dbReference>
<evidence type="ECO:0008006" key="3">
    <source>
        <dbReference type="Google" id="ProtNLM"/>
    </source>
</evidence>
<gene>
    <name evidence="1" type="ORF">COV86_03565</name>
</gene>
<evidence type="ECO:0000313" key="2">
    <source>
        <dbReference type="Proteomes" id="UP000229570"/>
    </source>
</evidence>
<dbReference type="PANTHER" id="PTHR32432:SF3">
    <property type="entry name" value="ETHANOLAMINE UTILIZATION PROTEIN EUTJ"/>
    <property type="match status" value="1"/>
</dbReference>
<evidence type="ECO:0000313" key="1">
    <source>
        <dbReference type="EMBL" id="PIQ72336.1"/>
    </source>
</evidence>
<dbReference type="EMBL" id="PCVL01000051">
    <property type="protein sequence ID" value="PIQ72336.1"/>
    <property type="molecule type" value="Genomic_DNA"/>
</dbReference>
<name>A0A2H0KM89_9BACT</name>
<dbReference type="Pfam" id="PF11104">
    <property type="entry name" value="PilM_2"/>
    <property type="match status" value="1"/>
</dbReference>
<organism evidence="1 2">
    <name type="scientific">Candidatus Roizmanbacteria bacterium CG11_big_fil_rev_8_21_14_0_20_35_14</name>
    <dbReference type="NCBI Taxonomy" id="1974855"/>
    <lineage>
        <taxon>Bacteria</taxon>
        <taxon>Candidatus Roizmaniibacteriota</taxon>
    </lineage>
</organism>
<sequence length="337" mass="38492">MADNFFCLDIGEKQTKIVDAKKSGDIIEINAIGKIDTDEYFYVTENEKKLENQANLIRRLVDSLKISKKNVNIIIPDALTYNQVLTMPYLNEKELISAIKYQADQFIPMPIEETNIDLETIEEYKQEKKILILIAASPKKLIEKIQTTAELAGLIPESVETELSSNTRFVLNFFKKIQPKVSGNFLLANFSLNSTNLSYFENAIPVIKENHSLTLGYQLFLKEIQINTDTDSKKATEILKSFSPDHPSSYPIETIVAPLLREFGSEIKKFIRDRKPNNLYFINNIAYFPSLTYFIEKQISLPTSILDPSFFIKKSQLVDSFVHELPLFVSTLGGNLR</sequence>
<proteinExistence type="predicted"/>
<protein>
    <recommendedName>
        <fullName evidence="3">SHS2 domain-containing protein</fullName>
    </recommendedName>
</protein>
<dbReference type="InterPro" id="IPR050696">
    <property type="entry name" value="FtsA/MreB"/>
</dbReference>
<dbReference type="SUPFAM" id="SSF53067">
    <property type="entry name" value="Actin-like ATPase domain"/>
    <property type="match status" value="1"/>
</dbReference>
<accession>A0A2H0KM89</accession>
<dbReference type="InterPro" id="IPR005883">
    <property type="entry name" value="PilM"/>
</dbReference>
<dbReference type="Gene3D" id="3.30.1490.300">
    <property type="match status" value="1"/>
</dbReference>
<reference evidence="1 2" key="1">
    <citation type="submission" date="2017-09" db="EMBL/GenBank/DDBJ databases">
        <title>Depth-based differentiation of microbial function through sediment-hosted aquifers and enrichment of novel symbionts in the deep terrestrial subsurface.</title>
        <authorList>
            <person name="Probst A.J."/>
            <person name="Ladd B."/>
            <person name="Jarett J.K."/>
            <person name="Geller-Mcgrath D.E."/>
            <person name="Sieber C.M."/>
            <person name="Emerson J.B."/>
            <person name="Anantharaman K."/>
            <person name="Thomas B.C."/>
            <person name="Malmstrom R."/>
            <person name="Stieglmeier M."/>
            <person name="Klingl A."/>
            <person name="Woyke T."/>
            <person name="Ryan C.M."/>
            <person name="Banfield J.F."/>
        </authorList>
    </citation>
    <scope>NUCLEOTIDE SEQUENCE [LARGE SCALE GENOMIC DNA]</scope>
    <source>
        <strain evidence="1">CG11_big_fil_rev_8_21_14_0_20_35_14</strain>
    </source>
</reference>